<dbReference type="EMBL" id="KN727586">
    <property type="protein sequence ID" value="KIH65371.1"/>
    <property type="molecule type" value="Genomic_DNA"/>
</dbReference>
<evidence type="ECO:0000313" key="1">
    <source>
        <dbReference type="EMBL" id="KIH65371.1"/>
    </source>
</evidence>
<reference evidence="1 2" key="1">
    <citation type="submission" date="2013-12" db="EMBL/GenBank/DDBJ databases">
        <title>Draft genome of the parsitic nematode Ancylostoma duodenale.</title>
        <authorList>
            <person name="Mitreva M."/>
        </authorList>
    </citation>
    <scope>NUCLEOTIDE SEQUENCE [LARGE SCALE GENOMIC DNA]</scope>
    <source>
        <strain evidence="1 2">Zhejiang</strain>
    </source>
</reference>
<proteinExistence type="predicted"/>
<evidence type="ECO:0000313" key="2">
    <source>
        <dbReference type="Proteomes" id="UP000054047"/>
    </source>
</evidence>
<name>A0A0C2H7I5_9BILA</name>
<dbReference type="Proteomes" id="UP000054047">
    <property type="component" value="Unassembled WGS sequence"/>
</dbReference>
<dbReference type="OrthoDB" id="10498441at2759"/>
<protein>
    <submittedName>
        <fullName evidence="1">Uncharacterized protein</fullName>
    </submittedName>
</protein>
<gene>
    <name evidence="1" type="ORF">ANCDUO_04308</name>
</gene>
<keyword evidence="2" id="KW-1185">Reference proteome</keyword>
<sequence length="77" mass="8993">MLRIVEFPTVALFRRDHQQALYMQRFSNHTYIDIDNVIMNDARNSHAFTLPPIALTSTMRPTTTQVPLVDCSRFPDR</sequence>
<accession>A0A0C2H7I5</accession>
<dbReference type="AlphaFoldDB" id="A0A0C2H7I5"/>
<organism evidence="1 2">
    <name type="scientific">Ancylostoma duodenale</name>
    <dbReference type="NCBI Taxonomy" id="51022"/>
    <lineage>
        <taxon>Eukaryota</taxon>
        <taxon>Metazoa</taxon>
        <taxon>Ecdysozoa</taxon>
        <taxon>Nematoda</taxon>
        <taxon>Chromadorea</taxon>
        <taxon>Rhabditida</taxon>
        <taxon>Rhabditina</taxon>
        <taxon>Rhabditomorpha</taxon>
        <taxon>Strongyloidea</taxon>
        <taxon>Ancylostomatidae</taxon>
        <taxon>Ancylostomatinae</taxon>
        <taxon>Ancylostoma</taxon>
    </lineage>
</organism>